<organism evidence="2 3">
    <name type="scientific">Actinomadura sediminis</name>
    <dbReference type="NCBI Taxonomy" id="1038904"/>
    <lineage>
        <taxon>Bacteria</taxon>
        <taxon>Bacillati</taxon>
        <taxon>Actinomycetota</taxon>
        <taxon>Actinomycetes</taxon>
        <taxon>Streptosporangiales</taxon>
        <taxon>Thermomonosporaceae</taxon>
        <taxon>Actinomadura</taxon>
    </lineage>
</organism>
<accession>A0ABW3F5J2</accession>
<evidence type="ECO:0000313" key="2">
    <source>
        <dbReference type="EMBL" id="MFD0906014.1"/>
    </source>
</evidence>
<feature type="compositionally biased region" description="Basic and acidic residues" evidence="1">
    <location>
        <begin position="237"/>
        <end position="249"/>
    </location>
</feature>
<proteinExistence type="predicted"/>
<name>A0ABW3F5J2_9ACTN</name>
<evidence type="ECO:0000256" key="1">
    <source>
        <dbReference type="SAM" id="MobiDB-lite"/>
    </source>
</evidence>
<dbReference type="RefSeq" id="WP_378307487.1">
    <property type="nucleotide sequence ID" value="NZ_JBHTJA010000197.1"/>
</dbReference>
<gene>
    <name evidence="2" type="ORF">ACFQ11_36965</name>
</gene>
<dbReference type="EMBL" id="JBHTJA010000197">
    <property type="protein sequence ID" value="MFD0906014.1"/>
    <property type="molecule type" value="Genomic_DNA"/>
</dbReference>
<keyword evidence="3" id="KW-1185">Reference proteome</keyword>
<sequence>SAVGSGGAGSAAGAGAAAPAAGVGAGGAVSGGSVGAAGVFAGVGGKVAAGVAGAALVGGGVAAYTTGGREAAPERARPVAAAVTVQNQRLDGLPLVVRSQYVRISGHRDAAVERRINETLRSPLDWTIGRVRAATEQYRSVCVRDSVVEMTARVGVKGPSLISVLYPDNRSTLCTPADGLLPSWAVTVDVETGRAYTADDVFKPGTLTPAGIDTLLARLAYVPGDAIERMWGPNDCAADRPPRRDDFFPRDNPASGGPRQAPPYATIFFAPDRFVLNWSAEGSACMKSRMAAPYGEVRDLLKPDLAARLPT</sequence>
<evidence type="ECO:0008006" key="4">
    <source>
        <dbReference type="Google" id="ProtNLM"/>
    </source>
</evidence>
<protein>
    <recommendedName>
        <fullName evidence="4">DUF3298 domain-containing protein</fullName>
    </recommendedName>
</protein>
<reference evidence="3" key="1">
    <citation type="journal article" date="2019" name="Int. J. Syst. Evol. Microbiol.">
        <title>The Global Catalogue of Microorganisms (GCM) 10K type strain sequencing project: providing services to taxonomists for standard genome sequencing and annotation.</title>
        <authorList>
            <consortium name="The Broad Institute Genomics Platform"/>
            <consortium name="The Broad Institute Genome Sequencing Center for Infectious Disease"/>
            <person name="Wu L."/>
            <person name="Ma J."/>
        </authorList>
    </citation>
    <scope>NUCLEOTIDE SEQUENCE [LARGE SCALE GENOMIC DNA]</scope>
    <source>
        <strain evidence="3">JCM 31202</strain>
    </source>
</reference>
<feature type="non-terminal residue" evidence="2">
    <location>
        <position position="1"/>
    </location>
</feature>
<dbReference type="Proteomes" id="UP001596972">
    <property type="component" value="Unassembled WGS sequence"/>
</dbReference>
<evidence type="ECO:0000313" key="3">
    <source>
        <dbReference type="Proteomes" id="UP001596972"/>
    </source>
</evidence>
<feature type="region of interest" description="Disordered" evidence="1">
    <location>
        <begin position="233"/>
        <end position="262"/>
    </location>
</feature>
<comment type="caution">
    <text evidence="2">The sequence shown here is derived from an EMBL/GenBank/DDBJ whole genome shotgun (WGS) entry which is preliminary data.</text>
</comment>